<dbReference type="Pfam" id="PF16166">
    <property type="entry name" value="TIC20"/>
    <property type="match status" value="1"/>
</dbReference>
<keyword evidence="7" id="KW-0150">Chloroplast</keyword>
<accession>A0AAW1PG54</accession>
<dbReference type="InterPro" id="IPR005691">
    <property type="entry name" value="Tic20"/>
</dbReference>
<feature type="transmembrane region" description="Helical" evidence="7">
    <location>
        <begin position="30"/>
        <end position="49"/>
    </location>
</feature>
<reference evidence="8 9" key="1">
    <citation type="journal article" date="2024" name="Nat. Commun.">
        <title>Phylogenomics reveals the evolutionary origins of lichenization in chlorophyte algae.</title>
        <authorList>
            <person name="Puginier C."/>
            <person name="Libourel C."/>
            <person name="Otte J."/>
            <person name="Skaloud P."/>
            <person name="Haon M."/>
            <person name="Grisel S."/>
            <person name="Petersen M."/>
            <person name="Berrin J.G."/>
            <person name="Delaux P.M."/>
            <person name="Dal Grande F."/>
            <person name="Keller J."/>
        </authorList>
    </citation>
    <scope>NUCLEOTIDE SEQUENCE [LARGE SCALE GENOMIC DNA]</scope>
    <source>
        <strain evidence="8 9">SAG 2036</strain>
    </source>
</reference>
<proteinExistence type="inferred from homology"/>
<dbReference type="AlphaFoldDB" id="A0AAW1PG54"/>
<evidence type="ECO:0000256" key="2">
    <source>
        <dbReference type="ARBA" id="ARBA00009596"/>
    </source>
</evidence>
<comment type="subcellular location">
    <subcellularLocation>
        <location evidence="1">Plastid</location>
        <location evidence="1">Chloroplast inner membrane</location>
        <topology evidence="1">Multi-pass membrane protein</topology>
    </subcellularLocation>
    <subcellularLocation>
        <location evidence="7">Plastid</location>
        <location evidence="7">Chloroplast membrane</location>
        <topology evidence="7">Multi-pass membrane protein</topology>
    </subcellularLocation>
</comment>
<evidence type="ECO:0000256" key="4">
    <source>
        <dbReference type="ARBA" id="ARBA00022780"/>
    </source>
</evidence>
<dbReference type="Proteomes" id="UP001465755">
    <property type="component" value="Unassembled WGS sequence"/>
</dbReference>
<evidence type="ECO:0000313" key="8">
    <source>
        <dbReference type="EMBL" id="KAK9808356.1"/>
    </source>
</evidence>
<gene>
    <name evidence="8" type="ORF">WJX73_005677</name>
</gene>
<dbReference type="GO" id="GO:0009706">
    <property type="term" value="C:chloroplast inner membrane"/>
    <property type="evidence" value="ECO:0007669"/>
    <property type="project" value="UniProtKB-SubCell"/>
</dbReference>
<sequence>MDGLRYGRYFFQQFPVFLQLLSPIFPLFKLYTGVPFASLVVFFAIYGGIINNMRFSRFVRYNAMQAVLLSIIQILASVVLQLFPKGTLGSGIGLQVYVSLNNTVWFYILGCVVYAVGSALIGEMARLPLLASAADQRVP</sequence>
<evidence type="ECO:0000256" key="7">
    <source>
        <dbReference type="RuleBase" id="RU367003"/>
    </source>
</evidence>
<evidence type="ECO:0000256" key="5">
    <source>
        <dbReference type="ARBA" id="ARBA00022989"/>
    </source>
</evidence>
<dbReference type="PANTHER" id="PTHR33510:SF5">
    <property type="entry name" value="PROTEIN TIC 20-II, CHLOROPLASTIC"/>
    <property type="match status" value="1"/>
</dbReference>
<comment type="caution">
    <text evidence="8">The sequence shown here is derived from an EMBL/GenBank/DDBJ whole genome shotgun (WGS) entry which is preliminary data.</text>
</comment>
<keyword evidence="4" id="KW-1001">Plastid inner membrane</keyword>
<name>A0AAW1PG54_9CHLO</name>
<keyword evidence="7" id="KW-0934">Plastid</keyword>
<feature type="transmembrane region" description="Helical" evidence="7">
    <location>
        <begin position="61"/>
        <end position="84"/>
    </location>
</feature>
<keyword evidence="9" id="KW-1185">Reference proteome</keyword>
<dbReference type="PANTHER" id="PTHR33510">
    <property type="entry name" value="PROTEIN TIC 20-II, CHLOROPLASTIC"/>
    <property type="match status" value="1"/>
</dbReference>
<feature type="transmembrane region" description="Helical" evidence="7">
    <location>
        <begin position="104"/>
        <end position="122"/>
    </location>
</feature>
<evidence type="ECO:0000256" key="1">
    <source>
        <dbReference type="ARBA" id="ARBA00004478"/>
    </source>
</evidence>
<organism evidence="8 9">
    <name type="scientific">Symbiochloris irregularis</name>
    <dbReference type="NCBI Taxonomy" id="706552"/>
    <lineage>
        <taxon>Eukaryota</taxon>
        <taxon>Viridiplantae</taxon>
        <taxon>Chlorophyta</taxon>
        <taxon>core chlorophytes</taxon>
        <taxon>Trebouxiophyceae</taxon>
        <taxon>Trebouxiales</taxon>
        <taxon>Trebouxiaceae</taxon>
        <taxon>Symbiochloris</taxon>
    </lineage>
</organism>
<evidence type="ECO:0000256" key="3">
    <source>
        <dbReference type="ARBA" id="ARBA00022692"/>
    </source>
</evidence>
<keyword evidence="5 7" id="KW-1133">Transmembrane helix</keyword>
<protein>
    <recommendedName>
        <fullName evidence="7">Protein TIC 20</fullName>
    </recommendedName>
</protein>
<evidence type="ECO:0000313" key="9">
    <source>
        <dbReference type="Proteomes" id="UP001465755"/>
    </source>
</evidence>
<evidence type="ECO:0000256" key="6">
    <source>
        <dbReference type="ARBA" id="ARBA00023136"/>
    </source>
</evidence>
<dbReference type="EMBL" id="JALJOQ010000024">
    <property type="protein sequence ID" value="KAK9808356.1"/>
    <property type="molecule type" value="Genomic_DNA"/>
</dbReference>
<comment type="similarity">
    <text evidence="2 7">Belongs to the Tic20 family.</text>
</comment>
<keyword evidence="6 7" id="KW-0472">Membrane</keyword>
<comment type="function">
    <text evidence="7">Involved in protein precursor import into chloroplasts.</text>
</comment>
<comment type="caution">
    <text evidence="7">Lacks conserved residue(s) required for the propagation of feature annotation.</text>
</comment>
<keyword evidence="3 7" id="KW-0812">Transmembrane</keyword>